<evidence type="ECO:0000256" key="1">
    <source>
        <dbReference type="ARBA" id="ARBA00004651"/>
    </source>
</evidence>
<evidence type="ECO:0000313" key="9">
    <source>
        <dbReference type="Proteomes" id="UP000637359"/>
    </source>
</evidence>
<comment type="similarity">
    <text evidence="6">Belongs to the TVP38/TMEM64 family.</text>
</comment>
<keyword evidence="3 6" id="KW-0812">Transmembrane</keyword>
<keyword evidence="4 6" id="KW-1133">Transmembrane helix</keyword>
<evidence type="ECO:0000313" key="8">
    <source>
        <dbReference type="EMBL" id="MBC5636753.1"/>
    </source>
</evidence>
<keyword evidence="9" id="KW-1185">Reference proteome</keyword>
<dbReference type="GO" id="GO:0005886">
    <property type="term" value="C:plasma membrane"/>
    <property type="evidence" value="ECO:0007669"/>
    <property type="project" value="UniProtKB-SubCell"/>
</dbReference>
<accession>A0A923L597</accession>
<dbReference type="RefSeq" id="WP_186869469.1">
    <property type="nucleotide sequence ID" value="NZ_JACOOL010000005.1"/>
</dbReference>
<feature type="transmembrane region" description="Helical" evidence="6">
    <location>
        <begin position="163"/>
        <end position="183"/>
    </location>
</feature>
<keyword evidence="5 6" id="KW-0472">Membrane</keyword>
<comment type="caution">
    <text evidence="6">Lacks conserved residue(s) required for the propagation of feature annotation.</text>
</comment>
<comment type="subcellular location">
    <subcellularLocation>
        <location evidence="1 6">Cell membrane</location>
        <topology evidence="1 6">Multi-pass membrane protein</topology>
    </subcellularLocation>
</comment>
<evidence type="ECO:0000256" key="3">
    <source>
        <dbReference type="ARBA" id="ARBA00022692"/>
    </source>
</evidence>
<dbReference type="InterPro" id="IPR015414">
    <property type="entry name" value="TMEM64"/>
</dbReference>
<feature type="domain" description="VTT" evidence="7">
    <location>
        <begin position="68"/>
        <end position="184"/>
    </location>
</feature>
<dbReference type="Pfam" id="PF09335">
    <property type="entry name" value="VTT_dom"/>
    <property type="match status" value="1"/>
</dbReference>
<evidence type="ECO:0000256" key="5">
    <source>
        <dbReference type="ARBA" id="ARBA00023136"/>
    </source>
</evidence>
<dbReference type="EMBL" id="JACOOL010000005">
    <property type="protein sequence ID" value="MBC5636753.1"/>
    <property type="molecule type" value="Genomic_DNA"/>
</dbReference>
<feature type="transmembrane region" description="Helical" evidence="6">
    <location>
        <begin position="47"/>
        <end position="65"/>
    </location>
</feature>
<organism evidence="8 9">
    <name type="scientific">Ornithinibacillus hominis</name>
    <dbReference type="NCBI Taxonomy" id="2763055"/>
    <lineage>
        <taxon>Bacteria</taxon>
        <taxon>Bacillati</taxon>
        <taxon>Bacillota</taxon>
        <taxon>Bacilli</taxon>
        <taxon>Bacillales</taxon>
        <taxon>Bacillaceae</taxon>
        <taxon>Ornithinibacillus</taxon>
    </lineage>
</organism>
<dbReference type="PANTHER" id="PTHR12677">
    <property type="entry name" value="GOLGI APPARATUS MEMBRANE PROTEIN TVP38-RELATED"/>
    <property type="match status" value="1"/>
</dbReference>
<gene>
    <name evidence="8" type="ORF">H8S33_07990</name>
</gene>
<protein>
    <recommendedName>
        <fullName evidence="6">TVP38/TMEM64 family membrane protein</fullName>
    </recommendedName>
</protein>
<feature type="transmembrane region" description="Helical" evidence="6">
    <location>
        <begin position="137"/>
        <end position="157"/>
    </location>
</feature>
<dbReference type="InterPro" id="IPR032816">
    <property type="entry name" value="VTT_dom"/>
</dbReference>
<evidence type="ECO:0000256" key="4">
    <source>
        <dbReference type="ARBA" id="ARBA00022989"/>
    </source>
</evidence>
<evidence type="ECO:0000256" key="6">
    <source>
        <dbReference type="RuleBase" id="RU366058"/>
    </source>
</evidence>
<keyword evidence="2 6" id="KW-1003">Cell membrane</keyword>
<comment type="caution">
    <text evidence="8">The sequence shown here is derived from an EMBL/GenBank/DDBJ whole genome shotgun (WGS) entry which is preliminary data.</text>
</comment>
<sequence>MKKPRMRKLINILTIIFTIAAIAFLIYGLKTDIFYSEHALVDFVSQFGIWAPLVFIIFQAIQVIIPVIPGGLGLLAGVLLFGTTMGFVYNYVSICLGSIIAFLIAKQYGQSVIKVLFSKKMQEKYSNVTEHKNFTKYFAIAIFLPLAPDDFLCYLAGTTKMKLRHFTIIILLGKPFAIAMYTFGLDFIMRKLSILI</sequence>
<proteinExistence type="inferred from homology"/>
<dbReference type="AlphaFoldDB" id="A0A923L597"/>
<reference evidence="8" key="1">
    <citation type="submission" date="2020-08" db="EMBL/GenBank/DDBJ databases">
        <title>Genome public.</title>
        <authorList>
            <person name="Liu C."/>
            <person name="Sun Q."/>
        </authorList>
    </citation>
    <scope>NUCLEOTIDE SEQUENCE</scope>
    <source>
        <strain evidence="8">BX22</strain>
    </source>
</reference>
<evidence type="ECO:0000259" key="7">
    <source>
        <dbReference type="Pfam" id="PF09335"/>
    </source>
</evidence>
<evidence type="ECO:0000256" key="2">
    <source>
        <dbReference type="ARBA" id="ARBA00022475"/>
    </source>
</evidence>
<dbReference type="Proteomes" id="UP000637359">
    <property type="component" value="Unassembled WGS sequence"/>
</dbReference>
<dbReference type="PANTHER" id="PTHR12677:SF49">
    <property type="entry name" value="TVP38_TMEM64 FAMILY MEMBRANE PROTEIN"/>
    <property type="match status" value="1"/>
</dbReference>
<name>A0A923L597_9BACI</name>
<feature type="transmembrane region" description="Helical" evidence="6">
    <location>
        <begin position="9"/>
        <end position="27"/>
    </location>
</feature>